<dbReference type="EMBL" id="CAXAMM010039209">
    <property type="protein sequence ID" value="CAK9084719.1"/>
    <property type="molecule type" value="Genomic_DNA"/>
</dbReference>
<keyword evidence="2" id="KW-1185">Reference proteome</keyword>
<organism evidence="1 2">
    <name type="scientific">Durusdinium trenchii</name>
    <dbReference type="NCBI Taxonomy" id="1381693"/>
    <lineage>
        <taxon>Eukaryota</taxon>
        <taxon>Sar</taxon>
        <taxon>Alveolata</taxon>
        <taxon>Dinophyceae</taxon>
        <taxon>Suessiales</taxon>
        <taxon>Symbiodiniaceae</taxon>
        <taxon>Durusdinium</taxon>
    </lineage>
</organism>
<evidence type="ECO:0000313" key="1">
    <source>
        <dbReference type="EMBL" id="CAK9084719.1"/>
    </source>
</evidence>
<sequence length="109" mass="11981">MCLQSFQIQNSIVLKPCDLQGGTDLLPNAQNKKTANMGLKWTKYSKRPGGRVLQLSTDLTSSKSMRSARFNLETGQGYQESTSRGNNDHAKSTLLLIAFLTLRSLGSCL</sequence>
<evidence type="ECO:0000313" key="2">
    <source>
        <dbReference type="Proteomes" id="UP001642464"/>
    </source>
</evidence>
<reference evidence="1 2" key="1">
    <citation type="submission" date="2024-02" db="EMBL/GenBank/DDBJ databases">
        <authorList>
            <person name="Chen Y."/>
            <person name="Shah S."/>
            <person name="Dougan E. K."/>
            <person name="Thang M."/>
            <person name="Chan C."/>
        </authorList>
    </citation>
    <scope>NUCLEOTIDE SEQUENCE [LARGE SCALE GENOMIC DNA]</scope>
</reference>
<dbReference type="Proteomes" id="UP001642464">
    <property type="component" value="Unassembled WGS sequence"/>
</dbReference>
<proteinExistence type="predicted"/>
<accession>A0ABP0Q8Z2</accession>
<protein>
    <submittedName>
        <fullName evidence="1">Uncharacterized protein</fullName>
    </submittedName>
</protein>
<gene>
    <name evidence="1" type="ORF">SCF082_LOCUS40174</name>
</gene>
<comment type="caution">
    <text evidence="1">The sequence shown here is derived from an EMBL/GenBank/DDBJ whole genome shotgun (WGS) entry which is preliminary data.</text>
</comment>
<name>A0ABP0Q8Z2_9DINO</name>